<dbReference type="GO" id="GO:0003746">
    <property type="term" value="F:translation elongation factor activity"/>
    <property type="evidence" value="ECO:0007669"/>
    <property type="project" value="InterPro"/>
</dbReference>
<dbReference type="Pfam" id="PF21485">
    <property type="entry name" value="IF5A-like_N"/>
    <property type="match status" value="1"/>
</dbReference>
<name>A0AAV9VJB5_9PEZI</name>
<dbReference type="InterPro" id="IPR008991">
    <property type="entry name" value="Translation_prot_SH3-like_sf"/>
</dbReference>
<dbReference type="PANTHER" id="PTHR11673">
    <property type="entry name" value="TRANSLATION INITIATION FACTOR 5A FAMILY MEMBER"/>
    <property type="match status" value="1"/>
</dbReference>
<dbReference type="Proteomes" id="UP001375240">
    <property type="component" value="Unassembled WGS sequence"/>
</dbReference>
<proteinExistence type="predicted"/>
<dbReference type="InterPro" id="IPR048670">
    <property type="entry name" value="IF5A-like_N"/>
</dbReference>
<dbReference type="InterPro" id="IPR014722">
    <property type="entry name" value="Rib_uL2_dom2"/>
</dbReference>
<feature type="domain" description="Translation initiation factor 5A-like N-terminal" evidence="1">
    <location>
        <begin position="77"/>
        <end position="132"/>
    </location>
</feature>
<dbReference type="GO" id="GO:0045901">
    <property type="term" value="P:positive regulation of translational elongation"/>
    <property type="evidence" value="ECO:0007669"/>
    <property type="project" value="InterPro"/>
</dbReference>
<dbReference type="InterPro" id="IPR012340">
    <property type="entry name" value="NA-bd_OB-fold"/>
</dbReference>
<dbReference type="EMBL" id="JAVHNQ010000001">
    <property type="protein sequence ID" value="KAK6359860.1"/>
    <property type="molecule type" value="Genomic_DNA"/>
</dbReference>
<dbReference type="GO" id="GO:0043022">
    <property type="term" value="F:ribosome binding"/>
    <property type="evidence" value="ECO:0007669"/>
    <property type="project" value="InterPro"/>
</dbReference>
<comment type="caution">
    <text evidence="2">The sequence shown here is derived from an EMBL/GenBank/DDBJ whole genome shotgun (WGS) entry which is preliminary data.</text>
</comment>
<dbReference type="Gene3D" id="2.30.30.30">
    <property type="match status" value="1"/>
</dbReference>
<keyword evidence="3" id="KW-1185">Reference proteome</keyword>
<dbReference type="AlphaFoldDB" id="A0AAV9VJB5"/>
<reference evidence="2 3" key="1">
    <citation type="submission" date="2019-10" db="EMBL/GenBank/DDBJ databases">
        <authorList>
            <person name="Palmer J.M."/>
        </authorList>
    </citation>
    <scope>NUCLEOTIDE SEQUENCE [LARGE SCALE GENOMIC DNA]</scope>
    <source>
        <strain evidence="2 3">TWF696</strain>
    </source>
</reference>
<evidence type="ECO:0000313" key="2">
    <source>
        <dbReference type="EMBL" id="KAK6359860.1"/>
    </source>
</evidence>
<gene>
    <name evidence="2" type="ORF">TWF696_000993</name>
</gene>
<evidence type="ECO:0000259" key="1">
    <source>
        <dbReference type="Pfam" id="PF21485"/>
    </source>
</evidence>
<dbReference type="InterPro" id="IPR001884">
    <property type="entry name" value="IF5A-like"/>
</dbReference>
<accession>A0AAV9VJB5</accession>
<dbReference type="Gene3D" id="2.40.50.140">
    <property type="entry name" value="Nucleic acid-binding proteins"/>
    <property type="match status" value="1"/>
</dbReference>
<sequence length="222" mass="24456">MSSHSDRHHHHVEYFGRKVDEFFHPIETAKANIAKSYYTRSKKAYSLPEVDITVQAKAPRPKPAPPAPVTATVSSDFTIPCHHIRVGDLVILQKRPCQIIRITTSAATGQHRYLGVDLFTHKLVEENCVVTHPSPSVVLHSMLTPSFKQYKVIDAGDGTPLVTLTETGSIKTGIKVVEQGGLAKKINEAYTQSPGAVRVLVISDGDKELIVDFKKAHGDFKL</sequence>
<dbReference type="SUPFAM" id="SSF50104">
    <property type="entry name" value="Translation proteins SH3-like domain"/>
    <property type="match status" value="1"/>
</dbReference>
<protein>
    <recommendedName>
        <fullName evidence="1">Translation initiation factor 5A-like N-terminal domain-containing protein</fullName>
    </recommendedName>
</protein>
<dbReference type="SUPFAM" id="SSF50249">
    <property type="entry name" value="Nucleic acid-binding proteins"/>
    <property type="match status" value="1"/>
</dbReference>
<evidence type="ECO:0000313" key="3">
    <source>
        <dbReference type="Proteomes" id="UP001375240"/>
    </source>
</evidence>
<dbReference type="GO" id="GO:0003723">
    <property type="term" value="F:RNA binding"/>
    <property type="evidence" value="ECO:0007669"/>
    <property type="project" value="InterPro"/>
</dbReference>
<organism evidence="2 3">
    <name type="scientific">Orbilia brochopaga</name>
    <dbReference type="NCBI Taxonomy" id="3140254"/>
    <lineage>
        <taxon>Eukaryota</taxon>
        <taxon>Fungi</taxon>
        <taxon>Dikarya</taxon>
        <taxon>Ascomycota</taxon>
        <taxon>Pezizomycotina</taxon>
        <taxon>Orbiliomycetes</taxon>
        <taxon>Orbiliales</taxon>
        <taxon>Orbiliaceae</taxon>
        <taxon>Orbilia</taxon>
    </lineage>
</organism>